<accession>A0AAV3Z6U7</accession>
<evidence type="ECO:0000256" key="4">
    <source>
        <dbReference type="ARBA" id="ARBA00023235"/>
    </source>
</evidence>
<protein>
    <recommendedName>
        <fullName evidence="2">peptidylprolyl isomerase</fullName>
        <ecNumber evidence="2">5.2.1.8</ecNumber>
    </recommendedName>
</protein>
<dbReference type="Gene3D" id="2.40.100.10">
    <property type="entry name" value="Cyclophilin-like"/>
    <property type="match status" value="1"/>
</dbReference>
<dbReference type="PROSITE" id="PS50072">
    <property type="entry name" value="CSA_PPIASE_2"/>
    <property type="match status" value="1"/>
</dbReference>
<feature type="compositionally biased region" description="Pro residues" evidence="5">
    <location>
        <begin position="1293"/>
        <end position="1303"/>
    </location>
</feature>
<feature type="compositionally biased region" description="Basic residues" evidence="5">
    <location>
        <begin position="1519"/>
        <end position="1535"/>
    </location>
</feature>
<evidence type="ECO:0000256" key="3">
    <source>
        <dbReference type="ARBA" id="ARBA00023110"/>
    </source>
</evidence>
<feature type="compositionally biased region" description="Basic and acidic residues" evidence="5">
    <location>
        <begin position="1065"/>
        <end position="1088"/>
    </location>
</feature>
<dbReference type="GO" id="GO:0003755">
    <property type="term" value="F:peptidyl-prolyl cis-trans isomerase activity"/>
    <property type="evidence" value="ECO:0007669"/>
    <property type="project" value="UniProtKB-KW"/>
</dbReference>
<feature type="compositionally biased region" description="Low complexity" evidence="5">
    <location>
        <begin position="1093"/>
        <end position="1102"/>
    </location>
</feature>
<dbReference type="Proteomes" id="UP000735302">
    <property type="component" value="Unassembled WGS sequence"/>
</dbReference>
<feature type="compositionally biased region" description="Basic and acidic residues" evidence="5">
    <location>
        <begin position="749"/>
        <end position="764"/>
    </location>
</feature>
<dbReference type="EMBL" id="BLXT01002015">
    <property type="protein sequence ID" value="GFN90279.1"/>
    <property type="molecule type" value="Genomic_DNA"/>
</dbReference>
<feature type="compositionally biased region" description="Basic and acidic residues" evidence="5">
    <location>
        <begin position="707"/>
        <end position="720"/>
    </location>
</feature>
<comment type="caution">
    <text evidence="7">The sequence shown here is derived from an EMBL/GenBank/DDBJ whole genome shotgun (WGS) entry which is preliminary data.</text>
</comment>
<dbReference type="PROSITE" id="PS00170">
    <property type="entry name" value="CSA_PPIASE_1"/>
    <property type="match status" value="1"/>
</dbReference>
<feature type="compositionally biased region" description="Basic and acidic residues" evidence="5">
    <location>
        <begin position="1423"/>
        <end position="1445"/>
    </location>
</feature>
<feature type="compositionally biased region" description="Acidic residues" evidence="5">
    <location>
        <begin position="498"/>
        <end position="508"/>
    </location>
</feature>
<feature type="compositionally biased region" description="Basic and acidic residues" evidence="5">
    <location>
        <begin position="1338"/>
        <end position="1355"/>
    </location>
</feature>
<comment type="catalytic activity">
    <reaction evidence="1">
        <text>[protein]-peptidylproline (omega=180) = [protein]-peptidylproline (omega=0)</text>
        <dbReference type="Rhea" id="RHEA:16237"/>
        <dbReference type="Rhea" id="RHEA-COMP:10747"/>
        <dbReference type="Rhea" id="RHEA-COMP:10748"/>
        <dbReference type="ChEBI" id="CHEBI:83833"/>
        <dbReference type="ChEBI" id="CHEBI:83834"/>
        <dbReference type="EC" id="5.2.1.8"/>
    </reaction>
</comment>
<proteinExistence type="predicted"/>
<evidence type="ECO:0000256" key="2">
    <source>
        <dbReference type="ARBA" id="ARBA00013194"/>
    </source>
</evidence>
<feature type="compositionally biased region" description="Basic residues" evidence="5">
    <location>
        <begin position="606"/>
        <end position="617"/>
    </location>
</feature>
<keyword evidence="3" id="KW-0697">Rotamase</keyword>
<name>A0AAV3Z6U7_9GAST</name>
<feature type="compositionally biased region" description="Low complexity" evidence="5">
    <location>
        <begin position="1321"/>
        <end position="1337"/>
    </location>
</feature>
<keyword evidence="4 7" id="KW-0413">Isomerase</keyword>
<feature type="compositionally biased region" description="Basic and acidic residues" evidence="5">
    <location>
        <begin position="251"/>
        <end position="263"/>
    </location>
</feature>
<feature type="compositionally biased region" description="Basic and acidic residues" evidence="5">
    <location>
        <begin position="670"/>
        <end position="684"/>
    </location>
</feature>
<feature type="compositionally biased region" description="Acidic residues" evidence="5">
    <location>
        <begin position="1020"/>
        <end position="1032"/>
    </location>
</feature>
<dbReference type="FunFam" id="2.40.100.10:FF:000005">
    <property type="entry name" value="Peptidyl-prolyl cis-trans isomerase G"/>
    <property type="match status" value="1"/>
</dbReference>
<feature type="region of interest" description="Disordered" evidence="5">
    <location>
        <begin position="292"/>
        <end position="831"/>
    </location>
</feature>
<dbReference type="PANTHER" id="PTHR11071">
    <property type="entry name" value="PEPTIDYL-PROLYL CIS-TRANS ISOMERASE"/>
    <property type="match status" value="1"/>
</dbReference>
<feature type="compositionally biased region" description="Basic residues" evidence="5">
    <location>
        <begin position="1576"/>
        <end position="1590"/>
    </location>
</feature>
<feature type="compositionally biased region" description="Acidic residues" evidence="5">
    <location>
        <begin position="237"/>
        <end position="250"/>
    </location>
</feature>
<dbReference type="CDD" id="cd01926">
    <property type="entry name" value="cyclophilin_ABH_like"/>
    <property type="match status" value="1"/>
</dbReference>
<evidence type="ECO:0000256" key="5">
    <source>
        <dbReference type="SAM" id="MobiDB-lite"/>
    </source>
</evidence>
<feature type="compositionally biased region" description="Basic and acidic residues" evidence="5">
    <location>
        <begin position="554"/>
        <end position="569"/>
    </location>
</feature>
<feature type="compositionally biased region" description="Basic and acidic residues" evidence="5">
    <location>
        <begin position="292"/>
        <end position="319"/>
    </location>
</feature>
<feature type="region of interest" description="Disordered" evidence="5">
    <location>
        <begin position="890"/>
        <end position="1644"/>
    </location>
</feature>
<dbReference type="GO" id="GO:0016018">
    <property type="term" value="F:cyclosporin A binding"/>
    <property type="evidence" value="ECO:0007669"/>
    <property type="project" value="TreeGrafter"/>
</dbReference>
<feature type="compositionally biased region" description="Polar residues" evidence="5">
    <location>
        <begin position="1151"/>
        <end position="1166"/>
    </location>
</feature>
<feature type="compositionally biased region" description="Low complexity" evidence="5">
    <location>
        <begin position="618"/>
        <end position="627"/>
    </location>
</feature>
<evidence type="ECO:0000256" key="1">
    <source>
        <dbReference type="ARBA" id="ARBA00000971"/>
    </source>
</evidence>
<feature type="compositionally biased region" description="Basic and acidic residues" evidence="5">
    <location>
        <begin position="729"/>
        <end position="742"/>
    </location>
</feature>
<feature type="compositionally biased region" description="Basic residues" evidence="5">
    <location>
        <begin position="1598"/>
        <end position="1634"/>
    </location>
</feature>
<dbReference type="InterPro" id="IPR020892">
    <property type="entry name" value="Cyclophilin-type_PPIase_CS"/>
</dbReference>
<feature type="region of interest" description="Disordered" evidence="5">
    <location>
        <begin position="182"/>
        <end position="280"/>
    </location>
</feature>
<feature type="compositionally biased region" description="Basic and acidic residues" evidence="5">
    <location>
        <begin position="1472"/>
        <end position="1487"/>
    </location>
</feature>
<feature type="compositionally biased region" description="Polar residues" evidence="5">
    <location>
        <begin position="896"/>
        <end position="907"/>
    </location>
</feature>
<feature type="compositionally biased region" description="Basic and acidic residues" evidence="5">
    <location>
        <begin position="1115"/>
        <end position="1130"/>
    </location>
</feature>
<feature type="compositionally biased region" description="Polar residues" evidence="5">
    <location>
        <begin position="938"/>
        <end position="947"/>
    </location>
</feature>
<organism evidence="7 8">
    <name type="scientific">Plakobranchus ocellatus</name>
    <dbReference type="NCBI Taxonomy" id="259542"/>
    <lineage>
        <taxon>Eukaryota</taxon>
        <taxon>Metazoa</taxon>
        <taxon>Spiralia</taxon>
        <taxon>Lophotrochozoa</taxon>
        <taxon>Mollusca</taxon>
        <taxon>Gastropoda</taxon>
        <taxon>Heterobranchia</taxon>
        <taxon>Euthyneura</taxon>
        <taxon>Panpulmonata</taxon>
        <taxon>Sacoglossa</taxon>
        <taxon>Placobranchoidea</taxon>
        <taxon>Plakobranchidae</taxon>
        <taxon>Plakobranchus</taxon>
    </lineage>
</organism>
<feature type="compositionally biased region" description="Basic and acidic residues" evidence="5">
    <location>
        <begin position="983"/>
        <end position="996"/>
    </location>
</feature>
<feature type="compositionally biased region" description="Basic residues" evidence="5">
    <location>
        <begin position="477"/>
        <end position="487"/>
    </location>
</feature>
<evidence type="ECO:0000313" key="7">
    <source>
        <dbReference type="EMBL" id="GFN90279.1"/>
    </source>
</evidence>
<feature type="compositionally biased region" description="Low complexity" evidence="5">
    <location>
        <begin position="1635"/>
        <end position="1644"/>
    </location>
</feature>
<dbReference type="InterPro" id="IPR002130">
    <property type="entry name" value="Cyclophilin-type_PPIase_dom"/>
</dbReference>
<feature type="compositionally biased region" description="Basic and acidic residues" evidence="5">
    <location>
        <begin position="1382"/>
        <end position="1394"/>
    </location>
</feature>
<feature type="compositionally biased region" description="Basic and acidic residues" evidence="5">
    <location>
        <begin position="1496"/>
        <end position="1518"/>
    </location>
</feature>
<dbReference type="Pfam" id="PF00160">
    <property type="entry name" value="Pro_isomerase"/>
    <property type="match status" value="1"/>
</dbReference>
<evidence type="ECO:0000313" key="8">
    <source>
        <dbReference type="Proteomes" id="UP000735302"/>
    </source>
</evidence>
<feature type="compositionally biased region" description="Basic and acidic residues" evidence="5">
    <location>
        <begin position="364"/>
        <end position="476"/>
    </location>
</feature>
<dbReference type="SUPFAM" id="SSF50891">
    <property type="entry name" value="Cyclophilin-like"/>
    <property type="match status" value="1"/>
</dbReference>
<feature type="compositionally biased region" description="Basic and acidic residues" evidence="5">
    <location>
        <begin position="1008"/>
        <end position="1019"/>
    </location>
</feature>
<evidence type="ECO:0000259" key="6">
    <source>
        <dbReference type="PROSITE" id="PS50072"/>
    </source>
</evidence>
<dbReference type="PANTHER" id="PTHR11071:SF565">
    <property type="entry name" value="MOCA-CYP, ISOFORM A"/>
    <property type="match status" value="1"/>
</dbReference>
<dbReference type="GO" id="GO:0006457">
    <property type="term" value="P:protein folding"/>
    <property type="evidence" value="ECO:0007669"/>
    <property type="project" value="InterPro"/>
</dbReference>
<feature type="compositionally biased region" description="Basic and acidic residues" evidence="5">
    <location>
        <begin position="914"/>
        <end position="934"/>
    </location>
</feature>
<dbReference type="InterPro" id="IPR029000">
    <property type="entry name" value="Cyclophilin-like_dom_sf"/>
</dbReference>
<dbReference type="GO" id="GO:0005739">
    <property type="term" value="C:mitochondrion"/>
    <property type="evidence" value="ECO:0007669"/>
    <property type="project" value="TreeGrafter"/>
</dbReference>
<feature type="domain" description="PPIase cyclophilin-type" evidence="6">
    <location>
        <begin position="11"/>
        <end position="176"/>
    </location>
</feature>
<gene>
    <name evidence="7" type="ORF">PoB_001678500</name>
</gene>
<feature type="compositionally biased region" description="Basic and acidic residues" evidence="5">
    <location>
        <begin position="509"/>
        <end position="547"/>
    </location>
</feature>
<feature type="compositionally biased region" description="Basic residues" evidence="5">
    <location>
        <begin position="205"/>
        <end position="232"/>
    </location>
</feature>
<keyword evidence="8" id="KW-1185">Reference proteome</keyword>
<feature type="compositionally biased region" description="Basic and acidic residues" evidence="5">
    <location>
        <begin position="588"/>
        <end position="605"/>
    </location>
</feature>
<dbReference type="EC" id="5.2.1.8" evidence="2"/>
<dbReference type="PRINTS" id="PR00153">
    <property type="entry name" value="CSAPPISMRASE"/>
</dbReference>
<feature type="compositionally biased region" description="Basic residues" evidence="5">
    <location>
        <begin position="1548"/>
        <end position="1567"/>
    </location>
</feature>
<feature type="compositionally biased region" description="Basic residues" evidence="5">
    <location>
        <begin position="342"/>
        <end position="356"/>
    </location>
</feature>
<reference evidence="7 8" key="1">
    <citation type="journal article" date="2021" name="Elife">
        <title>Chloroplast acquisition without the gene transfer in kleptoplastic sea slugs, Plakobranchus ocellatus.</title>
        <authorList>
            <person name="Maeda T."/>
            <person name="Takahashi S."/>
            <person name="Yoshida T."/>
            <person name="Shimamura S."/>
            <person name="Takaki Y."/>
            <person name="Nagai Y."/>
            <person name="Toyoda A."/>
            <person name="Suzuki Y."/>
            <person name="Arimoto A."/>
            <person name="Ishii H."/>
            <person name="Satoh N."/>
            <person name="Nishiyama T."/>
            <person name="Hasebe M."/>
            <person name="Maruyama T."/>
            <person name="Minagawa J."/>
            <person name="Obokata J."/>
            <person name="Shigenobu S."/>
        </authorList>
    </citation>
    <scope>NUCLEOTIDE SEQUENCE [LARGE SCALE GENOMIC DNA]</scope>
</reference>
<sequence length="1644" mass="183443">MTIGSHRPRCFFDISIGEQQVGRIVFELFADVCPKTCENFRALCTGELGTSEKTGNTLHYKGALFHRVVKDFVIQGGDFTKFDGTGGESIYGGVFPDENLQMKHDKEFLLSMANRGKDTNGSQFFITTKAAPHLDGIHVVFGQVLSGQDVVRAIENLPVDSKSRPSTDVRIANCGELVLQLKSKSKKKAKAASDSSESESEKETKKKKKKKKHHHKRKHKKKESKKKKKEKKAKSDEPEEGEEEAEAAEGEDSKDKQEEKEEAVNSIFADIRKDEIPDVPFQNFLYRGKKAEEAEAAEKKEKDEESGSGKRRDSGEIRRNGSSPRRPRGGRMNRTVVSASGRKLKGRGAIRFRSRSRSTTPPHWKQEQRRAIPLHEAERIAERRRSRGEEDTGEERREADGGDKRWIVNSAKREERDLSRRFERGRGDAEDELDRRLENGRISRDRKGRDDSRRNEDKQDKQKRSHREDSDEEKGKEKRQRKEKREKKIAAGPRDQSEDSDIEADSGEDEGRKSGKSEVVVRSKGEKERAKERSREARNRRESERAKSRSSNSSEERPALDKKKSDPQREKKKRRGSSSPKNTRNKIKKDASKGIKEDSKNERGNRKAHRSNKRGRSKSSTDSSSDSDGGKDRRTLGAPGRGQDINRSRASPVHSRNKDKLNQQSRSRKRSESPSKSRSRDRQKSKSVSPSREKRRSHSPKVPWLKRGSELDSYRRDRSPGVRRKRSKERSLSREDRRGDAYHKRRKHSESSTDRKHKEKEKPKDKRNKRAKDDSSSSSDDDSGDDPKKNKLKTAKSIVKKNSESPPPTHWKPGQKPLKSSGKLDLSGKVNPLDEAPLSILQETEAMLKAQLAADSVDEALNITGSSSNPPSATVANLLSSAKISYKLDSGGPIQYSVTTEQPNKTNVGALKDTLGKKSRQDIETNSLDSKKEGALSLKTSTDSAASKQVRDKSRSSSASKSSSRSKSRSRSRSSSSSSDNKSAPRVDRSKLEKGRRSQSPKASSRKIIQEKVKWQPPEEDHEDDGDSEDKTEDTKDTRQVLLHNLEPAPSVRIKTPPLPPTSEIVEKTSELARQKAQEQKNLESDKAKRSRSSSSSSSSASPNRQHPKVLPSKDSAKEDTNPDNKERAQPESSDSDSDSASRLRESLLRQTSLRKNSSATGSENAENIHGQEEAKHGGVIASGAKDLKKQSQSRSDSSSPEPPPVIKRVQRSRFDVPPPGYTQNAAAVSRDSKESTETHLPITSPGSLPADLAGGTNGKGLHPTLPSDDAIIPLPPQSSKGGEREPSIAQPLTPPLPPPFPAHAPSTNTPIQLSDVPLPSESSASCTTSTTSLSGETSERKNPGVDKENTEKNPSDCLVPPVPVDKVQAKLMKIASIEQDASTHEKENKEGRSPRPRRRSSGKSGSPSSRSSSSSSSSPSQERQKAQLEAKAVRDSKEKGDRNRNSSSDKPARNKEDASSLSKSSVAKPESGSKEAKPVEKGDSKKSLSSSKDSAQTEKRHRKDSDKSREKDRDKRRSTSPRASRSARHKRSRSRSSAGRNREVRRSRSPAPRHRSRSRSPRRRSPIRASWTSRHIGRYRSPVRRRSRSRSRDRYYRRGRGRRLSRHSRSRSKSRSRSSSRSSRSRSKSKRRSSSSSSSSSSD</sequence>
<feature type="compositionally biased region" description="Low complexity" evidence="5">
    <location>
        <begin position="1403"/>
        <end position="1421"/>
    </location>
</feature>